<dbReference type="InterPro" id="IPR000838">
    <property type="entry name" value="RNA_pol_sigma70_ECF_CS"/>
</dbReference>
<evidence type="ECO:0000256" key="7">
    <source>
        <dbReference type="SAM" id="MobiDB-lite"/>
    </source>
</evidence>
<dbReference type="InterPro" id="IPR013324">
    <property type="entry name" value="RNA_pol_sigma_r3/r4-like"/>
</dbReference>
<dbReference type="PANTHER" id="PTHR43133:SF52">
    <property type="entry name" value="ECF RNA POLYMERASE SIGMA FACTOR SIGL"/>
    <property type="match status" value="1"/>
</dbReference>
<gene>
    <name evidence="10" type="ORF">GCM10007964_41400</name>
</gene>
<evidence type="ECO:0000256" key="3">
    <source>
        <dbReference type="ARBA" id="ARBA00023082"/>
    </source>
</evidence>
<evidence type="ECO:0000256" key="1">
    <source>
        <dbReference type="ARBA" id="ARBA00010641"/>
    </source>
</evidence>
<dbReference type="NCBIfam" id="TIGR02937">
    <property type="entry name" value="sigma70-ECF"/>
    <property type="match status" value="1"/>
</dbReference>
<dbReference type="PROSITE" id="PS01063">
    <property type="entry name" value="SIGMA70_ECF"/>
    <property type="match status" value="1"/>
</dbReference>
<dbReference type="InterPro" id="IPR039425">
    <property type="entry name" value="RNA_pol_sigma-70-like"/>
</dbReference>
<dbReference type="GO" id="GO:0006352">
    <property type="term" value="P:DNA-templated transcription initiation"/>
    <property type="evidence" value="ECO:0007669"/>
    <property type="project" value="InterPro"/>
</dbReference>
<dbReference type="CDD" id="cd06171">
    <property type="entry name" value="Sigma70_r4"/>
    <property type="match status" value="1"/>
</dbReference>
<evidence type="ECO:0000259" key="9">
    <source>
        <dbReference type="Pfam" id="PF04545"/>
    </source>
</evidence>
<dbReference type="AlphaFoldDB" id="A0A917R8H9"/>
<feature type="region of interest" description="Disordered" evidence="7">
    <location>
        <begin position="1"/>
        <end position="58"/>
    </location>
</feature>
<keyword evidence="2 6" id="KW-0805">Transcription regulation</keyword>
<dbReference type="Pfam" id="PF04542">
    <property type="entry name" value="Sigma70_r2"/>
    <property type="match status" value="1"/>
</dbReference>
<accession>A0A917R8H9</accession>
<dbReference type="Gene3D" id="1.10.1740.10">
    <property type="match status" value="1"/>
</dbReference>
<evidence type="ECO:0000259" key="8">
    <source>
        <dbReference type="Pfam" id="PF04542"/>
    </source>
</evidence>
<dbReference type="PANTHER" id="PTHR43133">
    <property type="entry name" value="RNA POLYMERASE ECF-TYPE SIGMA FACTO"/>
    <property type="match status" value="1"/>
</dbReference>
<dbReference type="Pfam" id="PF04545">
    <property type="entry name" value="Sigma70_r4"/>
    <property type="match status" value="1"/>
</dbReference>
<comment type="similarity">
    <text evidence="1 6">Belongs to the sigma-70 factor family. ECF subfamily.</text>
</comment>
<keyword evidence="3 6" id="KW-0731">Sigma factor</keyword>
<evidence type="ECO:0000256" key="6">
    <source>
        <dbReference type="RuleBase" id="RU000716"/>
    </source>
</evidence>
<keyword evidence="5 6" id="KW-0804">Transcription</keyword>
<dbReference type="Proteomes" id="UP000645217">
    <property type="component" value="Unassembled WGS sequence"/>
</dbReference>
<dbReference type="GO" id="GO:0016987">
    <property type="term" value="F:sigma factor activity"/>
    <property type="evidence" value="ECO:0007669"/>
    <property type="project" value="UniProtKB-KW"/>
</dbReference>
<name>A0A917R8H9_9ACTN</name>
<dbReference type="SUPFAM" id="SSF88659">
    <property type="entry name" value="Sigma3 and sigma4 domains of RNA polymerase sigma factors"/>
    <property type="match status" value="1"/>
</dbReference>
<proteinExistence type="inferred from homology"/>
<dbReference type="InterPro" id="IPR013325">
    <property type="entry name" value="RNA_pol_sigma_r2"/>
</dbReference>
<dbReference type="GO" id="GO:0003677">
    <property type="term" value="F:DNA binding"/>
    <property type="evidence" value="ECO:0007669"/>
    <property type="project" value="UniProtKB-KW"/>
</dbReference>
<protein>
    <recommendedName>
        <fullName evidence="6">RNA polymerase sigma factor</fullName>
    </recommendedName>
</protein>
<keyword evidence="11" id="KW-1185">Reference proteome</keyword>
<dbReference type="Gene3D" id="1.10.10.10">
    <property type="entry name" value="Winged helix-like DNA-binding domain superfamily/Winged helix DNA-binding domain"/>
    <property type="match status" value="1"/>
</dbReference>
<evidence type="ECO:0000256" key="2">
    <source>
        <dbReference type="ARBA" id="ARBA00023015"/>
    </source>
</evidence>
<evidence type="ECO:0000313" key="10">
    <source>
        <dbReference type="EMBL" id="GGK94806.1"/>
    </source>
</evidence>
<dbReference type="InterPro" id="IPR007630">
    <property type="entry name" value="RNA_pol_sigma70_r4"/>
</dbReference>
<dbReference type="NCBIfam" id="NF007227">
    <property type="entry name" value="PRK09645.1"/>
    <property type="match status" value="1"/>
</dbReference>
<feature type="domain" description="RNA polymerase sigma-70 region 2" evidence="8">
    <location>
        <begin position="75"/>
        <end position="141"/>
    </location>
</feature>
<dbReference type="EMBL" id="BMNT01000022">
    <property type="protein sequence ID" value="GGK94806.1"/>
    <property type="molecule type" value="Genomic_DNA"/>
</dbReference>
<dbReference type="SUPFAM" id="SSF88946">
    <property type="entry name" value="Sigma2 domain of RNA polymerase sigma factors"/>
    <property type="match status" value="1"/>
</dbReference>
<dbReference type="InterPro" id="IPR036388">
    <property type="entry name" value="WH-like_DNA-bd_sf"/>
</dbReference>
<sequence>MTDPVIDPLAGPVPELPLERTAGPSAHAVAGRPESVAGTSAARTPGPPAEPQAPAVRHEDVSPAGTADEQLIRTLFDEHAGSLYGYVLRLTGDPGKAEDVVQETLLRAWKHPDVLTDRPVRAWLFTVARNLVVDQHRARRSRPQETGDEALAVLPADDELERALESWGVADAIATLRPEHREVLLETYYRGRSVKEAAEALGIPPGTVKSRTYYALRALKLALEERGLAP</sequence>
<evidence type="ECO:0000313" key="11">
    <source>
        <dbReference type="Proteomes" id="UP000645217"/>
    </source>
</evidence>
<reference evidence="10" key="1">
    <citation type="journal article" date="2014" name="Int. J. Syst. Evol. Microbiol.">
        <title>Complete genome sequence of Corynebacterium casei LMG S-19264T (=DSM 44701T), isolated from a smear-ripened cheese.</title>
        <authorList>
            <consortium name="US DOE Joint Genome Institute (JGI-PGF)"/>
            <person name="Walter F."/>
            <person name="Albersmeier A."/>
            <person name="Kalinowski J."/>
            <person name="Ruckert C."/>
        </authorList>
    </citation>
    <scope>NUCLEOTIDE SEQUENCE</scope>
    <source>
        <strain evidence="10">JCM 13064</strain>
    </source>
</reference>
<evidence type="ECO:0000256" key="5">
    <source>
        <dbReference type="ARBA" id="ARBA00023163"/>
    </source>
</evidence>
<feature type="domain" description="RNA polymerase sigma-70 region 4" evidence="9">
    <location>
        <begin position="172"/>
        <end position="220"/>
    </location>
</feature>
<comment type="caution">
    <text evidence="10">The sequence shown here is derived from an EMBL/GenBank/DDBJ whole genome shotgun (WGS) entry which is preliminary data.</text>
</comment>
<evidence type="ECO:0000256" key="4">
    <source>
        <dbReference type="ARBA" id="ARBA00023125"/>
    </source>
</evidence>
<keyword evidence="4 6" id="KW-0238">DNA-binding</keyword>
<organism evidence="10 11">
    <name type="scientific">Sphaerisporangium melleum</name>
    <dbReference type="NCBI Taxonomy" id="321316"/>
    <lineage>
        <taxon>Bacteria</taxon>
        <taxon>Bacillati</taxon>
        <taxon>Actinomycetota</taxon>
        <taxon>Actinomycetes</taxon>
        <taxon>Streptosporangiales</taxon>
        <taxon>Streptosporangiaceae</taxon>
        <taxon>Sphaerisporangium</taxon>
    </lineage>
</organism>
<dbReference type="InterPro" id="IPR014284">
    <property type="entry name" value="RNA_pol_sigma-70_dom"/>
</dbReference>
<reference evidence="10" key="2">
    <citation type="submission" date="2020-09" db="EMBL/GenBank/DDBJ databases">
        <authorList>
            <person name="Sun Q."/>
            <person name="Ohkuma M."/>
        </authorList>
    </citation>
    <scope>NUCLEOTIDE SEQUENCE</scope>
    <source>
        <strain evidence="10">JCM 13064</strain>
    </source>
</reference>
<dbReference type="InterPro" id="IPR007627">
    <property type="entry name" value="RNA_pol_sigma70_r2"/>
</dbReference>